<proteinExistence type="predicted"/>
<evidence type="ECO:0000313" key="2">
    <source>
        <dbReference type="Proteomes" id="UP001150924"/>
    </source>
</evidence>
<sequence>MRVVRLLRTPWCPYSLTFAADGERIAVGGGAWYGGGGILLARLGSDELALQPAEARFTVSGVCFSGDDRHLAASTWSSSHHHGPTHLWEVNDLSLRPAATLVHAYSDPIGDPCPTGVLLTGERVIVRNDTSIAADVFALWPTPPELRIAGPQGHPRAHSGIAAVGDRVFTGGGGSLALGGWRRDLGRYEAGKAADGLVSAPLAGDGPLEFIPAPSRRITAIATRPGSEGFVTGDLDGEVHRWTWAGAWRSELLLRRGGDPHDRASELAWATYTPHSVVAICALADGERWVSVTAGGELRLWRGDDSLGAWFLPERGSPRALAAHPARPVVAVGIKQQHHADRLAATVLLVDLA</sequence>
<dbReference type="Proteomes" id="UP001150924">
    <property type="component" value="Unassembled WGS sequence"/>
</dbReference>
<dbReference type="EMBL" id="JAPNKE010000002">
    <property type="protein sequence ID" value="MCY1011532.1"/>
    <property type="molecule type" value="Genomic_DNA"/>
</dbReference>
<dbReference type="Gene3D" id="2.130.10.10">
    <property type="entry name" value="YVTN repeat-like/Quinoprotein amine dehydrogenase"/>
    <property type="match status" value="1"/>
</dbReference>
<dbReference type="InterPro" id="IPR015943">
    <property type="entry name" value="WD40/YVTN_repeat-like_dom_sf"/>
</dbReference>
<gene>
    <name evidence="1" type="ORF">OV079_39415</name>
</gene>
<protein>
    <recommendedName>
        <fullName evidence="3">WD40 repeat domain-containing protein</fullName>
    </recommendedName>
</protein>
<evidence type="ECO:0008006" key="3">
    <source>
        <dbReference type="Google" id="ProtNLM"/>
    </source>
</evidence>
<dbReference type="SUPFAM" id="SSF101908">
    <property type="entry name" value="Putative isomerase YbhE"/>
    <property type="match status" value="1"/>
</dbReference>
<evidence type="ECO:0000313" key="1">
    <source>
        <dbReference type="EMBL" id="MCY1011532.1"/>
    </source>
</evidence>
<comment type="caution">
    <text evidence="1">The sequence shown here is derived from an EMBL/GenBank/DDBJ whole genome shotgun (WGS) entry which is preliminary data.</text>
</comment>
<organism evidence="1 2">
    <name type="scientific">Nannocystis pusilla</name>
    <dbReference type="NCBI Taxonomy" id="889268"/>
    <lineage>
        <taxon>Bacteria</taxon>
        <taxon>Pseudomonadati</taxon>
        <taxon>Myxococcota</taxon>
        <taxon>Polyangia</taxon>
        <taxon>Nannocystales</taxon>
        <taxon>Nannocystaceae</taxon>
        <taxon>Nannocystis</taxon>
    </lineage>
</organism>
<reference evidence="1" key="1">
    <citation type="submission" date="2022-11" db="EMBL/GenBank/DDBJ databases">
        <title>Minimal conservation of predation-associated metabolite biosynthetic gene clusters underscores biosynthetic potential of Myxococcota including descriptions for ten novel species: Archangium lansinium sp. nov., Myxococcus landrumus sp. nov., Nannocystis bai.</title>
        <authorList>
            <person name="Ahearne A."/>
            <person name="Stevens C."/>
            <person name="Phillips K."/>
        </authorList>
    </citation>
    <scope>NUCLEOTIDE SEQUENCE</scope>
    <source>
        <strain evidence="1">Na p29</strain>
    </source>
</reference>
<dbReference type="RefSeq" id="WP_267774813.1">
    <property type="nucleotide sequence ID" value="NZ_JAPNKE010000002.1"/>
</dbReference>
<keyword evidence="2" id="KW-1185">Reference proteome</keyword>
<name>A0A9X3J0C7_9BACT</name>
<accession>A0A9X3J0C7</accession>
<dbReference type="AlphaFoldDB" id="A0A9X3J0C7"/>